<dbReference type="GeneID" id="62196990"/>
<accession>A0A875SBC1</accession>
<dbReference type="AlphaFoldDB" id="A0A875SBC1"/>
<protein>
    <submittedName>
        <fullName evidence="9">Uncharacterized protein</fullName>
    </submittedName>
</protein>
<keyword evidence="7" id="KW-0539">Nucleus</keyword>
<reference evidence="9" key="1">
    <citation type="submission" date="2020-10" db="EMBL/GenBank/DDBJ databases">
        <authorList>
            <person name="Roach M.J.R."/>
        </authorList>
    </citation>
    <scope>NUCLEOTIDE SEQUENCE</scope>
    <source>
        <strain evidence="9">CBS 1945</strain>
    </source>
</reference>
<proteinExistence type="predicted"/>
<comment type="subcellular location">
    <subcellularLocation>
        <location evidence="1">Nucleus</location>
    </subcellularLocation>
</comment>
<dbReference type="KEGG" id="bnn:FOA43_003590"/>
<evidence type="ECO:0000256" key="7">
    <source>
        <dbReference type="ARBA" id="ARBA00023242"/>
    </source>
</evidence>
<dbReference type="PANTHER" id="PTHR31845">
    <property type="entry name" value="FINGER DOMAIN PROTEIN, PUTATIVE-RELATED"/>
    <property type="match status" value="1"/>
</dbReference>
<feature type="region of interest" description="Disordered" evidence="8">
    <location>
        <begin position="1"/>
        <end position="27"/>
    </location>
</feature>
<evidence type="ECO:0000256" key="3">
    <source>
        <dbReference type="ARBA" id="ARBA00022833"/>
    </source>
</evidence>
<dbReference type="EMBL" id="CP064815">
    <property type="protein sequence ID" value="QPG76204.1"/>
    <property type="molecule type" value="Genomic_DNA"/>
</dbReference>
<keyword evidence="6" id="KW-0804">Transcription</keyword>
<keyword evidence="2" id="KW-0479">Metal-binding</keyword>
<dbReference type="InterPro" id="IPR051089">
    <property type="entry name" value="prtT"/>
</dbReference>
<evidence type="ECO:0000256" key="8">
    <source>
        <dbReference type="SAM" id="MobiDB-lite"/>
    </source>
</evidence>
<gene>
    <name evidence="9" type="ORF">FOA43_003590</name>
</gene>
<evidence type="ECO:0000256" key="4">
    <source>
        <dbReference type="ARBA" id="ARBA00023015"/>
    </source>
</evidence>
<dbReference type="OrthoDB" id="2595934at2759"/>
<name>A0A875SBC1_EENNA</name>
<dbReference type="GO" id="GO:0005634">
    <property type="term" value="C:nucleus"/>
    <property type="evidence" value="ECO:0007669"/>
    <property type="project" value="UniProtKB-SubCell"/>
</dbReference>
<dbReference type="GO" id="GO:0000976">
    <property type="term" value="F:transcription cis-regulatory region binding"/>
    <property type="evidence" value="ECO:0007669"/>
    <property type="project" value="TreeGrafter"/>
</dbReference>
<evidence type="ECO:0000256" key="1">
    <source>
        <dbReference type="ARBA" id="ARBA00004123"/>
    </source>
</evidence>
<sequence length="588" mass="67351">MTKNGKYKGETLVDDSNSSHVVESIERKQPEISIPSILNSGTSVDSKLDVISKDVVTVLRLLHGRRQACEDDTHLPSLEDLASNSGVAESNLMLNMTDRLVSSGENSPMCVLAKVPGLLNLDKETALSNSLPNGIFRSLNMSRCISPQNSLMTNVITIGLLDEKEALKLLTIFRDRYGRWISFPDTFSTEQILRQIERKCPLLLTVACCLSLKYSDPLLKDRCYLRLLETIKLDLQRGLVDPPLCLEFLQAVLVLSIYATNLSETDAADLHIDSWDLSSFGISLFLKMNHLGLLNRLYDANEVEPEFNELTAYRTWNILVLVQLAYSLILGRRSNYSLDLLKPKEVSEFSMSTKFDYRIIAEVLIYIVNYHYSVLNGSLICFKKDIEDWFHRWNYMFGKSLNQFIEIDYHWTNAMVLLRIYRFRIDMPALTFICEDGTTGTVHSDAFSQLRYHTVKVVELMSSIKDDSYFAFLSDQIHIIVFFSCIVLQSLLSFEHHASETDHTITDPLKEIGKSAPISLLIRHINRLKKVSTSQDDTFFKYSVMLEKNLLYKFPSERLELQPMVLEELYSFEDIGDNQEEEAEQIIE</sequence>
<organism evidence="9 10">
    <name type="scientific">Eeniella nana</name>
    <name type="common">Yeast</name>
    <name type="synonym">Brettanomyces nanus</name>
    <dbReference type="NCBI Taxonomy" id="13502"/>
    <lineage>
        <taxon>Eukaryota</taxon>
        <taxon>Fungi</taxon>
        <taxon>Dikarya</taxon>
        <taxon>Ascomycota</taxon>
        <taxon>Saccharomycotina</taxon>
        <taxon>Pichiomycetes</taxon>
        <taxon>Pichiales</taxon>
        <taxon>Pichiaceae</taxon>
        <taxon>Brettanomyces</taxon>
    </lineage>
</organism>
<keyword evidence="4" id="KW-0805">Transcription regulation</keyword>
<evidence type="ECO:0000313" key="10">
    <source>
        <dbReference type="Proteomes" id="UP000662931"/>
    </source>
</evidence>
<evidence type="ECO:0000256" key="2">
    <source>
        <dbReference type="ARBA" id="ARBA00022723"/>
    </source>
</evidence>
<evidence type="ECO:0000313" key="9">
    <source>
        <dbReference type="EMBL" id="QPG76204.1"/>
    </source>
</evidence>
<evidence type="ECO:0000256" key="6">
    <source>
        <dbReference type="ARBA" id="ARBA00023163"/>
    </source>
</evidence>
<dbReference type="Proteomes" id="UP000662931">
    <property type="component" value="Chromosome 4"/>
</dbReference>
<keyword evidence="3" id="KW-0862">Zinc</keyword>
<dbReference type="GO" id="GO:0046872">
    <property type="term" value="F:metal ion binding"/>
    <property type="evidence" value="ECO:0007669"/>
    <property type="project" value="UniProtKB-KW"/>
</dbReference>
<keyword evidence="10" id="KW-1185">Reference proteome</keyword>
<dbReference type="PANTHER" id="PTHR31845:SF34">
    <property type="entry name" value="TRANSCRIPTIONAL ACTIVATOR OF PROTEASES PRTT"/>
    <property type="match status" value="1"/>
</dbReference>
<evidence type="ECO:0000256" key="5">
    <source>
        <dbReference type="ARBA" id="ARBA00023125"/>
    </source>
</evidence>
<dbReference type="CDD" id="cd12148">
    <property type="entry name" value="fungal_TF_MHR"/>
    <property type="match status" value="1"/>
</dbReference>
<keyword evidence="5" id="KW-0238">DNA-binding</keyword>
<dbReference type="RefSeq" id="XP_038779769.1">
    <property type="nucleotide sequence ID" value="XM_038923841.1"/>
</dbReference>
<dbReference type="GO" id="GO:0000981">
    <property type="term" value="F:DNA-binding transcription factor activity, RNA polymerase II-specific"/>
    <property type="evidence" value="ECO:0007669"/>
    <property type="project" value="TreeGrafter"/>
</dbReference>